<protein>
    <submittedName>
        <fullName evidence="3">Folate-binding protein</fullName>
    </submittedName>
</protein>
<comment type="caution">
    <text evidence="3">The sequence shown here is derived from an EMBL/GenBank/DDBJ whole genome shotgun (WGS) entry which is preliminary data.</text>
</comment>
<dbReference type="RefSeq" id="WP_393015272.1">
    <property type="nucleotide sequence ID" value="NZ_JAZAQF010000090.1"/>
</dbReference>
<dbReference type="EMBL" id="JAZAQF010000090">
    <property type="protein sequence ID" value="MFG3819392.1"/>
    <property type="molecule type" value="Genomic_DNA"/>
</dbReference>
<organism evidence="3 4">
    <name type="scientific">Limnothrix redekei LRLZ20PSL1</name>
    <dbReference type="NCBI Taxonomy" id="3112953"/>
    <lineage>
        <taxon>Bacteria</taxon>
        <taxon>Bacillati</taxon>
        <taxon>Cyanobacteriota</taxon>
        <taxon>Cyanophyceae</taxon>
        <taxon>Pseudanabaenales</taxon>
        <taxon>Pseudanabaenaceae</taxon>
        <taxon>Limnothrix</taxon>
    </lineage>
</organism>
<gene>
    <name evidence="3" type="ORF">VPK24_17235</name>
</gene>
<evidence type="ECO:0000313" key="3">
    <source>
        <dbReference type="EMBL" id="MFG3819392.1"/>
    </source>
</evidence>
<dbReference type="SUPFAM" id="SSF103025">
    <property type="entry name" value="Folate-binding domain"/>
    <property type="match status" value="1"/>
</dbReference>
<dbReference type="InterPro" id="IPR006222">
    <property type="entry name" value="GCVT_N"/>
</dbReference>
<sequence length="359" mass="38493">MVTLQDAQQQMGAVWDPAVAEGQVPAHFGNDPAAIAAITTGVALVDRSHWALLQLTGDDRASFLHNQSTANIKTLQPGQGCQTVLVTSTARTLDLAMMAVTAEALDLLVSPGMGPTLFRWLDRYIFPADRVALTDISGQFATFSLLGPQSDLCLQQLGAALDEISALEPFAHQTMILAQDVTVRVQRGSGLATDGYTLWVSNDQAGDLWQAIAQAGAVPLGEQTWEQLRITEGRPAVGHELTEDYNPLEAGLWTAVSFNKGCYIGQETIARLNTYNGVKLNLWGFRLPRVIATPCPILQADQKVGTLTSCVATENGAIGLGYLRTKVGGAGLSVMIDHCPTDAIDLPFITRELANTIDH</sequence>
<dbReference type="Proteomes" id="UP001604335">
    <property type="component" value="Unassembled WGS sequence"/>
</dbReference>
<dbReference type="PIRSF" id="PIRSF006487">
    <property type="entry name" value="GcvT"/>
    <property type="match status" value="1"/>
</dbReference>
<dbReference type="Gene3D" id="3.30.1360.120">
    <property type="entry name" value="Probable tRNA modification gtpase trme, domain 1"/>
    <property type="match status" value="1"/>
</dbReference>
<dbReference type="InterPro" id="IPR027266">
    <property type="entry name" value="TrmE/GcvT-like"/>
</dbReference>
<dbReference type="InterPro" id="IPR017703">
    <property type="entry name" value="YgfZ/GCV_T_CS"/>
</dbReference>
<name>A0ABW7CED5_9CYAN</name>
<dbReference type="Pfam" id="PF01571">
    <property type="entry name" value="GCV_T"/>
    <property type="match status" value="1"/>
</dbReference>
<evidence type="ECO:0000259" key="2">
    <source>
        <dbReference type="Pfam" id="PF01571"/>
    </source>
</evidence>
<keyword evidence="1" id="KW-0809">Transit peptide</keyword>
<feature type="domain" description="GCVT N-terminal" evidence="2">
    <location>
        <begin position="5"/>
        <end position="260"/>
    </location>
</feature>
<dbReference type="PANTHER" id="PTHR43757:SF14">
    <property type="entry name" value="GLYCINE CLEAVAGE T-PROTEIN FAMILY"/>
    <property type="match status" value="1"/>
</dbReference>
<proteinExistence type="predicted"/>
<dbReference type="InterPro" id="IPR028896">
    <property type="entry name" value="GcvT/YgfZ/DmdA"/>
</dbReference>
<evidence type="ECO:0000313" key="4">
    <source>
        <dbReference type="Proteomes" id="UP001604335"/>
    </source>
</evidence>
<reference evidence="4" key="1">
    <citation type="journal article" date="2024" name="Algal Res.">
        <title>Biochemical, toxicological and genomic investigation of a high-biomass producing Limnothrix strain isolated from Italian shallow drinking water reservoir.</title>
        <authorList>
            <person name="Simonazzi M."/>
            <person name="Shishido T.K."/>
            <person name="Delbaje E."/>
            <person name="Wahlsten M."/>
            <person name="Fewer D.P."/>
            <person name="Sivonen K."/>
            <person name="Pezzolesi L."/>
            <person name="Pistocchi R."/>
        </authorList>
    </citation>
    <scope>NUCLEOTIDE SEQUENCE [LARGE SCALE GENOMIC DNA]</scope>
    <source>
        <strain evidence="4">LRLZ20PSL1</strain>
    </source>
</reference>
<dbReference type="PANTHER" id="PTHR43757">
    <property type="entry name" value="AMINOMETHYLTRANSFERASE"/>
    <property type="match status" value="1"/>
</dbReference>
<evidence type="ECO:0000256" key="1">
    <source>
        <dbReference type="ARBA" id="ARBA00022946"/>
    </source>
</evidence>
<keyword evidence="4" id="KW-1185">Reference proteome</keyword>
<accession>A0ABW7CED5</accession>
<dbReference type="NCBIfam" id="TIGR03317">
    <property type="entry name" value="ygfZ_signature"/>
    <property type="match status" value="1"/>
</dbReference>